<keyword evidence="2" id="KW-1185">Reference proteome</keyword>
<evidence type="ECO:0000313" key="2">
    <source>
        <dbReference type="Proteomes" id="UP001057402"/>
    </source>
</evidence>
<comment type="caution">
    <text evidence="1">The sequence shown here is derived from an EMBL/GenBank/DDBJ whole genome shotgun (WGS) entry which is preliminary data.</text>
</comment>
<proteinExistence type="predicted"/>
<evidence type="ECO:0000313" key="1">
    <source>
        <dbReference type="EMBL" id="KAI4382349.1"/>
    </source>
</evidence>
<accession>A0ACB9RTW4</accession>
<sequence>MGCFRCSGKSSSDDVDVRGNGRRTHGNKGDDQHASERRKANDGENGKQADANKDEVSKHTQVLIDGKEIDLGDLCKEGVPDGSRARRFSFEELVAATGNFRTDCFLGEGGFGKVYKGYLSDLDQEVAIKQLDPNGLQGTKEFIVEVTMLSMVDHPNLVRLIGFCTERDQKLLVYEYMPLRSLEAHLHDLPCNMKGLDWGTRMKIAAGAAKGLEYLHDKLTFKSDVYSFGVVLLELITGRKAFDPMKDSKEQNLVAWARPLFRDRKKFAMMADPTLEGRYPVRGLYQALAISAMCVQEQPTVRPVMSDVVAALNYLASQKYEYTHPSRSPGKPPSASRPRRGRDGVSSREDINGEEMVKA</sequence>
<gene>
    <name evidence="1" type="ORF">MLD38_008324</name>
</gene>
<protein>
    <submittedName>
        <fullName evidence="1">Uncharacterized protein</fullName>
    </submittedName>
</protein>
<reference evidence="2" key="1">
    <citation type="journal article" date="2023" name="Front. Plant Sci.">
        <title>Chromosomal-level genome assembly of Melastoma candidum provides insights into trichome evolution.</title>
        <authorList>
            <person name="Zhong Y."/>
            <person name="Wu W."/>
            <person name="Sun C."/>
            <person name="Zou P."/>
            <person name="Liu Y."/>
            <person name="Dai S."/>
            <person name="Zhou R."/>
        </authorList>
    </citation>
    <scope>NUCLEOTIDE SEQUENCE [LARGE SCALE GENOMIC DNA]</scope>
</reference>
<dbReference type="EMBL" id="CM042882">
    <property type="protein sequence ID" value="KAI4382349.1"/>
    <property type="molecule type" value="Genomic_DNA"/>
</dbReference>
<dbReference type="Proteomes" id="UP001057402">
    <property type="component" value="Chromosome 3"/>
</dbReference>
<name>A0ACB9RTW4_9MYRT</name>
<organism evidence="1 2">
    <name type="scientific">Melastoma candidum</name>
    <dbReference type="NCBI Taxonomy" id="119954"/>
    <lineage>
        <taxon>Eukaryota</taxon>
        <taxon>Viridiplantae</taxon>
        <taxon>Streptophyta</taxon>
        <taxon>Embryophyta</taxon>
        <taxon>Tracheophyta</taxon>
        <taxon>Spermatophyta</taxon>
        <taxon>Magnoliopsida</taxon>
        <taxon>eudicotyledons</taxon>
        <taxon>Gunneridae</taxon>
        <taxon>Pentapetalae</taxon>
        <taxon>rosids</taxon>
        <taxon>malvids</taxon>
        <taxon>Myrtales</taxon>
        <taxon>Melastomataceae</taxon>
        <taxon>Melastomatoideae</taxon>
        <taxon>Melastomateae</taxon>
        <taxon>Melastoma</taxon>
    </lineage>
</organism>